<proteinExistence type="predicted"/>
<protein>
    <submittedName>
        <fullName evidence="1">Uncharacterized protein</fullName>
    </submittedName>
</protein>
<evidence type="ECO:0000313" key="1">
    <source>
        <dbReference type="EMBL" id="MBA0657562.1"/>
    </source>
</evidence>
<dbReference type="EMBL" id="JABFAB010000009">
    <property type="protein sequence ID" value="MBA0657562.1"/>
    <property type="molecule type" value="Genomic_DNA"/>
</dbReference>
<dbReference type="Proteomes" id="UP000593573">
    <property type="component" value="Unassembled WGS sequence"/>
</dbReference>
<evidence type="ECO:0000313" key="2">
    <source>
        <dbReference type="Proteomes" id="UP000593573"/>
    </source>
</evidence>
<keyword evidence="2" id="KW-1185">Reference proteome</keyword>
<dbReference type="AlphaFoldDB" id="A0A7J8V4U2"/>
<sequence>MGLLRRMQGLLLLGVMYK</sequence>
<comment type="caution">
    <text evidence="1">The sequence shown here is derived from an EMBL/GenBank/DDBJ whole genome shotgun (WGS) entry which is preliminary data.</text>
</comment>
<name>A0A7J8V4U2_9ROSI</name>
<reference evidence="1 2" key="1">
    <citation type="journal article" date="2019" name="Genome Biol. Evol.">
        <title>Insights into the evolution of the New World diploid cottons (Gossypium, subgenus Houzingenia) based on genome sequencing.</title>
        <authorList>
            <person name="Grover C.E."/>
            <person name="Arick M.A. 2nd"/>
            <person name="Thrash A."/>
            <person name="Conover J.L."/>
            <person name="Sanders W.S."/>
            <person name="Peterson D.G."/>
            <person name="Frelichowski J.E."/>
            <person name="Scheffler J.A."/>
            <person name="Scheffler B.E."/>
            <person name="Wendel J.F."/>
        </authorList>
    </citation>
    <scope>NUCLEOTIDE SEQUENCE [LARGE SCALE GENOMIC DNA]</scope>
    <source>
        <strain evidence="1">57</strain>
        <tissue evidence="1">Leaf</tissue>
    </source>
</reference>
<accession>A0A7J8V4U2</accession>
<organism evidence="1 2">
    <name type="scientific">Gossypium klotzschianum</name>
    <dbReference type="NCBI Taxonomy" id="34286"/>
    <lineage>
        <taxon>Eukaryota</taxon>
        <taxon>Viridiplantae</taxon>
        <taxon>Streptophyta</taxon>
        <taxon>Embryophyta</taxon>
        <taxon>Tracheophyta</taxon>
        <taxon>Spermatophyta</taxon>
        <taxon>Magnoliopsida</taxon>
        <taxon>eudicotyledons</taxon>
        <taxon>Gunneridae</taxon>
        <taxon>Pentapetalae</taxon>
        <taxon>rosids</taxon>
        <taxon>malvids</taxon>
        <taxon>Malvales</taxon>
        <taxon>Malvaceae</taxon>
        <taxon>Malvoideae</taxon>
        <taxon>Gossypium</taxon>
    </lineage>
</organism>
<gene>
    <name evidence="1" type="ORF">Goklo_009844</name>
</gene>